<dbReference type="GO" id="GO:0042101">
    <property type="term" value="C:T cell receptor complex"/>
    <property type="evidence" value="ECO:0007669"/>
    <property type="project" value="UniProtKB-KW"/>
</dbReference>
<keyword evidence="1 6" id="KW-0732">Signal</keyword>
<dbReference type="InterPro" id="IPR051287">
    <property type="entry name" value="TCR_variable_region"/>
</dbReference>
<reference evidence="8" key="1">
    <citation type="submission" date="2021-02" db="EMBL/GenBank/DDBJ databases">
        <title>Comparative genomics reveals that relaxation of natural selection precedes convergent phenotypic evolution of cavefish.</title>
        <authorList>
            <person name="Peng Z."/>
        </authorList>
    </citation>
    <scope>NUCLEOTIDE SEQUENCE</scope>
    <source>
        <tissue evidence="8">Muscle</tissue>
    </source>
</reference>
<evidence type="ECO:0000313" key="9">
    <source>
        <dbReference type="Proteomes" id="UP001059041"/>
    </source>
</evidence>
<feature type="chain" id="PRO_5040776657" description="Ig-like domain-containing protein" evidence="6">
    <location>
        <begin position="18"/>
        <end position="130"/>
    </location>
</feature>
<keyword evidence="9" id="KW-1185">Reference proteome</keyword>
<evidence type="ECO:0000256" key="3">
    <source>
        <dbReference type="ARBA" id="ARBA00023170"/>
    </source>
</evidence>
<dbReference type="InterPro" id="IPR013783">
    <property type="entry name" value="Ig-like_fold"/>
</dbReference>
<dbReference type="SMART" id="SM00409">
    <property type="entry name" value="IG"/>
    <property type="match status" value="1"/>
</dbReference>
<proteinExistence type="predicted"/>
<dbReference type="PANTHER" id="PTHR19367:SF18">
    <property type="entry name" value="T CELL RECEPTOR ALPHA VARIABLE 16"/>
    <property type="match status" value="1"/>
</dbReference>
<dbReference type="Gene3D" id="2.60.40.10">
    <property type="entry name" value="Immunoglobulins"/>
    <property type="match status" value="1"/>
</dbReference>
<evidence type="ECO:0000256" key="4">
    <source>
        <dbReference type="ARBA" id="ARBA00023319"/>
    </source>
</evidence>
<evidence type="ECO:0000313" key="8">
    <source>
        <dbReference type="EMBL" id="KAI7809704.1"/>
    </source>
</evidence>
<dbReference type="EMBL" id="JAFHDT010000005">
    <property type="protein sequence ID" value="KAI7809704.1"/>
    <property type="molecule type" value="Genomic_DNA"/>
</dbReference>
<protein>
    <recommendedName>
        <fullName evidence="7">Ig-like domain-containing protein</fullName>
    </recommendedName>
</protein>
<dbReference type="GO" id="GO:0002250">
    <property type="term" value="P:adaptive immune response"/>
    <property type="evidence" value="ECO:0007669"/>
    <property type="project" value="UniProtKB-KW"/>
</dbReference>
<dbReference type="PANTHER" id="PTHR19367">
    <property type="entry name" value="T-CELL RECEPTOR ALPHA CHAIN V REGION"/>
    <property type="match status" value="1"/>
</dbReference>
<keyword evidence="2" id="KW-1064">Adaptive immunity</keyword>
<evidence type="ECO:0000256" key="6">
    <source>
        <dbReference type="SAM" id="SignalP"/>
    </source>
</evidence>
<dbReference type="InterPro" id="IPR036179">
    <property type="entry name" value="Ig-like_dom_sf"/>
</dbReference>
<gene>
    <name evidence="8" type="ORF">IRJ41_016302</name>
</gene>
<evidence type="ECO:0000259" key="7">
    <source>
        <dbReference type="PROSITE" id="PS50835"/>
    </source>
</evidence>
<feature type="domain" description="Ig-like" evidence="7">
    <location>
        <begin position="24"/>
        <end position="121"/>
    </location>
</feature>
<sequence>MSIISFVLIFTFSYCDANVNPIRPDNTSVCITEGHNITLSCTYDGSAKSLHWYRQTSGSTPQFLVLIMESSKYITKSTPPQAHMSISLHDKHVYLEISSVKVTDSDLYYCALQPTVTQNTTKLNKNLIYS</sequence>
<organism evidence="8 9">
    <name type="scientific">Triplophysa rosa</name>
    <name type="common">Cave loach</name>
    <dbReference type="NCBI Taxonomy" id="992332"/>
    <lineage>
        <taxon>Eukaryota</taxon>
        <taxon>Metazoa</taxon>
        <taxon>Chordata</taxon>
        <taxon>Craniata</taxon>
        <taxon>Vertebrata</taxon>
        <taxon>Euteleostomi</taxon>
        <taxon>Actinopterygii</taxon>
        <taxon>Neopterygii</taxon>
        <taxon>Teleostei</taxon>
        <taxon>Ostariophysi</taxon>
        <taxon>Cypriniformes</taxon>
        <taxon>Nemacheilidae</taxon>
        <taxon>Triplophysa</taxon>
    </lineage>
</organism>
<dbReference type="Proteomes" id="UP001059041">
    <property type="component" value="Linkage Group LG5"/>
</dbReference>
<keyword evidence="4" id="KW-0393">Immunoglobulin domain</keyword>
<evidence type="ECO:0000256" key="5">
    <source>
        <dbReference type="ARBA" id="ARBA00043266"/>
    </source>
</evidence>
<keyword evidence="5" id="KW-0391">Immunity</keyword>
<dbReference type="SUPFAM" id="SSF48726">
    <property type="entry name" value="Immunoglobulin"/>
    <property type="match status" value="1"/>
</dbReference>
<dbReference type="InterPro" id="IPR003599">
    <property type="entry name" value="Ig_sub"/>
</dbReference>
<dbReference type="InterPro" id="IPR007110">
    <property type="entry name" value="Ig-like_dom"/>
</dbReference>
<dbReference type="AlphaFoldDB" id="A0A9W7WWT6"/>
<dbReference type="SMART" id="SM00406">
    <property type="entry name" value="IGv"/>
    <property type="match status" value="1"/>
</dbReference>
<evidence type="ECO:0000256" key="2">
    <source>
        <dbReference type="ARBA" id="ARBA00023130"/>
    </source>
</evidence>
<keyword evidence="5" id="KW-1279">T cell receptor</keyword>
<name>A0A9W7WWT6_TRIRA</name>
<dbReference type="Pfam" id="PF07686">
    <property type="entry name" value="V-set"/>
    <property type="match status" value="1"/>
</dbReference>
<evidence type="ECO:0000256" key="1">
    <source>
        <dbReference type="ARBA" id="ARBA00022729"/>
    </source>
</evidence>
<feature type="signal peptide" evidence="6">
    <location>
        <begin position="1"/>
        <end position="17"/>
    </location>
</feature>
<dbReference type="InterPro" id="IPR013106">
    <property type="entry name" value="Ig_V-set"/>
</dbReference>
<accession>A0A9W7WWT6</accession>
<dbReference type="PROSITE" id="PS50835">
    <property type="entry name" value="IG_LIKE"/>
    <property type="match status" value="1"/>
</dbReference>
<keyword evidence="3" id="KW-0675">Receptor</keyword>
<comment type="caution">
    <text evidence="8">The sequence shown here is derived from an EMBL/GenBank/DDBJ whole genome shotgun (WGS) entry which is preliminary data.</text>
</comment>